<dbReference type="Proteomes" id="UP001281761">
    <property type="component" value="Unassembled WGS sequence"/>
</dbReference>
<sequence>MVSFARTIGILSRKSHLMAAALSSSFATFTHCSGSLLMIDRDDEVGWDIRTCQPLSLLILDLTHSSADTSDADSKGSEDVFALFVTVLCLSPRNPRPLNARLECLPLDALTAKPDTGTEGEDSENDQKRHLAEAATRSNHR</sequence>
<evidence type="ECO:0000256" key="1">
    <source>
        <dbReference type="SAM" id="MobiDB-lite"/>
    </source>
</evidence>
<accession>A0ABQ9Y357</accession>
<feature type="region of interest" description="Disordered" evidence="1">
    <location>
        <begin position="111"/>
        <end position="141"/>
    </location>
</feature>
<protein>
    <recommendedName>
        <fullName evidence="4">Secreted protein</fullName>
    </recommendedName>
</protein>
<organism evidence="2 3">
    <name type="scientific">Blattamonas nauphoetae</name>
    <dbReference type="NCBI Taxonomy" id="2049346"/>
    <lineage>
        <taxon>Eukaryota</taxon>
        <taxon>Metamonada</taxon>
        <taxon>Preaxostyla</taxon>
        <taxon>Oxymonadida</taxon>
        <taxon>Blattamonas</taxon>
    </lineage>
</organism>
<reference evidence="2 3" key="1">
    <citation type="journal article" date="2022" name="bioRxiv">
        <title>Genomics of Preaxostyla Flagellates Illuminates Evolutionary Transitions and the Path Towards Mitochondrial Loss.</title>
        <authorList>
            <person name="Novak L.V.F."/>
            <person name="Treitli S.C."/>
            <person name="Pyrih J."/>
            <person name="Halakuc P."/>
            <person name="Pipaliya S.V."/>
            <person name="Vacek V."/>
            <person name="Brzon O."/>
            <person name="Soukal P."/>
            <person name="Eme L."/>
            <person name="Dacks J.B."/>
            <person name="Karnkowska A."/>
            <person name="Elias M."/>
            <person name="Hampl V."/>
        </authorList>
    </citation>
    <scope>NUCLEOTIDE SEQUENCE [LARGE SCALE GENOMIC DNA]</scope>
    <source>
        <strain evidence="2">NAU3</strain>
        <tissue evidence="2">Gut</tissue>
    </source>
</reference>
<comment type="caution">
    <text evidence="2">The sequence shown here is derived from an EMBL/GenBank/DDBJ whole genome shotgun (WGS) entry which is preliminary data.</text>
</comment>
<evidence type="ECO:0000313" key="3">
    <source>
        <dbReference type="Proteomes" id="UP001281761"/>
    </source>
</evidence>
<dbReference type="EMBL" id="JARBJD010000040">
    <property type="protein sequence ID" value="KAK2958171.1"/>
    <property type="molecule type" value="Genomic_DNA"/>
</dbReference>
<keyword evidence="3" id="KW-1185">Reference proteome</keyword>
<evidence type="ECO:0008006" key="4">
    <source>
        <dbReference type="Google" id="ProtNLM"/>
    </source>
</evidence>
<gene>
    <name evidence="2" type="ORF">BLNAU_6875</name>
</gene>
<proteinExistence type="predicted"/>
<name>A0ABQ9Y357_9EUKA</name>
<evidence type="ECO:0000313" key="2">
    <source>
        <dbReference type="EMBL" id="KAK2958171.1"/>
    </source>
</evidence>